<dbReference type="InterPro" id="IPR002295">
    <property type="entry name" value="N4/N6-MTase_EcoPI_Mod-like"/>
</dbReference>
<dbReference type="PIRSF" id="PIRSF015855">
    <property type="entry name" value="TypeIII_Mtase_mKpnI"/>
    <property type="match status" value="1"/>
</dbReference>
<dbReference type="PROSITE" id="PS00092">
    <property type="entry name" value="N6_MTASE"/>
    <property type="match status" value="1"/>
</dbReference>
<comment type="similarity">
    <text evidence="1">Belongs to the N(4)/N(6)-methyltransferase family.</text>
</comment>
<dbReference type="InterPro" id="IPR029063">
    <property type="entry name" value="SAM-dependent_MTases_sf"/>
</dbReference>
<evidence type="ECO:0000313" key="9">
    <source>
        <dbReference type="Proteomes" id="UP000587991"/>
    </source>
</evidence>
<dbReference type="Pfam" id="PF01555">
    <property type="entry name" value="N6_N4_Mtase"/>
    <property type="match status" value="1"/>
</dbReference>
<dbReference type="InterPro" id="IPR002941">
    <property type="entry name" value="DNA_methylase_N4/N6"/>
</dbReference>
<dbReference type="GO" id="GO:0008170">
    <property type="term" value="F:N-methyltransferase activity"/>
    <property type="evidence" value="ECO:0007669"/>
    <property type="project" value="InterPro"/>
</dbReference>
<evidence type="ECO:0000256" key="5">
    <source>
        <dbReference type="ARBA" id="ARBA00022691"/>
    </source>
</evidence>
<dbReference type="EMBL" id="JABAIM010000001">
    <property type="protein sequence ID" value="NLR73684.1"/>
    <property type="molecule type" value="Genomic_DNA"/>
</dbReference>
<protein>
    <recommendedName>
        <fullName evidence="2">site-specific DNA-methyltransferase (adenine-specific)</fullName>
        <ecNumber evidence="2">2.1.1.72</ecNumber>
    </recommendedName>
</protein>
<dbReference type="Gene3D" id="3.40.50.150">
    <property type="entry name" value="Vaccinia Virus protein VP39"/>
    <property type="match status" value="1"/>
</dbReference>
<keyword evidence="4 8" id="KW-0808">Transferase</keyword>
<proteinExistence type="inferred from homology"/>
<reference evidence="8 9" key="1">
    <citation type="submission" date="2020-04" db="EMBL/GenBank/DDBJ databases">
        <title>Draft genome of Leeia sp. IMCC25680.</title>
        <authorList>
            <person name="Song J."/>
            <person name="Cho J.-C."/>
        </authorList>
    </citation>
    <scope>NUCLEOTIDE SEQUENCE [LARGE SCALE GENOMIC DNA]</scope>
    <source>
        <strain evidence="8 9">IMCC25680</strain>
    </source>
</reference>
<evidence type="ECO:0000256" key="1">
    <source>
        <dbReference type="ARBA" id="ARBA00006594"/>
    </source>
</evidence>
<feature type="domain" description="DNA methylase N-4/N-6" evidence="7">
    <location>
        <begin position="121"/>
        <end position="493"/>
    </location>
</feature>
<sequence>MERLKMHSPNLTQDNIARIRDLFPGCVTEAKGEDGSVKLAVDFDQLRQELAESIVEGPQERYHLNWPGKREALLAANAPIAKTLRPCRDESVDFDTTKNLFIEGDNLDALKLLQETYLGKVKMIYIDPPYNTGNDFIYEDDFSVTTDEFLKRSNQKDESGNRLVANTMSNGRFHSDWLSMMYPRLKLASRLLRDDGIVFVHIDDNEVDSLGKLCTEVFGEDNFINIITVKTKVGGVSGSSEGKSLKDTTEFIWAFAKNKENLQLNPVYIKTKLSDRIRAYEQEGKSWKYTSIITKLAEKFLIKEDVARGVRFFGYKTLETMSIQAFARENKLTEDAVYDQFADKIFQTTNAQSSVRLTTMRETANIDVPMVGCEYKPIKGRNEGSVIEVLYKGEQRRMMMFLSDAVQRIDGSYYYLDKVSSLWDDIEYNNLTKEGDIEFPNGKKPIRLLQRIIALTTTDDDLILDFFAGSGSTAHAVMQQNAEDGSNRRFILIQLPEKCDQEEFSKISDISKERLRRAGKQVLEETCKEGWRQDVGFRAMQVDTSNMADVYYAPDALDKAKFDLFVDNIKPDRTPDDLLFQVMLDWGVNLALPITKQSIQGKDVFFVDGNALAACFDASGSIDEAFVKELAKHQPLRVVFRDAGYKNSAVKINVEQIFKLLSPATEVKCI</sequence>
<evidence type="ECO:0000256" key="2">
    <source>
        <dbReference type="ARBA" id="ARBA00011900"/>
    </source>
</evidence>
<keyword evidence="9" id="KW-1185">Reference proteome</keyword>
<comment type="caution">
    <text evidence="8">The sequence shown here is derived from an EMBL/GenBank/DDBJ whole genome shotgun (WGS) entry which is preliminary data.</text>
</comment>
<gene>
    <name evidence="8" type="ORF">HF682_00720</name>
</gene>
<dbReference type="InterPro" id="IPR002052">
    <property type="entry name" value="DNA_methylase_N6_adenine_CS"/>
</dbReference>
<dbReference type="SUPFAM" id="SSF53335">
    <property type="entry name" value="S-adenosyl-L-methionine-dependent methyltransferases"/>
    <property type="match status" value="1"/>
</dbReference>
<evidence type="ECO:0000256" key="4">
    <source>
        <dbReference type="ARBA" id="ARBA00022679"/>
    </source>
</evidence>
<evidence type="ECO:0000259" key="7">
    <source>
        <dbReference type="Pfam" id="PF01555"/>
    </source>
</evidence>
<dbReference type="Proteomes" id="UP000587991">
    <property type="component" value="Unassembled WGS sequence"/>
</dbReference>
<evidence type="ECO:0000256" key="3">
    <source>
        <dbReference type="ARBA" id="ARBA00022603"/>
    </source>
</evidence>
<comment type="catalytic activity">
    <reaction evidence="6">
        <text>a 2'-deoxyadenosine in DNA + S-adenosyl-L-methionine = an N(6)-methyl-2'-deoxyadenosine in DNA + S-adenosyl-L-homocysteine + H(+)</text>
        <dbReference type="Rhea" id="RHEA:15197"/>
        <dbReference type="Rhea" id="RHEA-COMP:12418"/>
        <dbReference type="Rhea" id="RHEA-COMP:12419"/>
        <dbReference type="ChEBI" id="CHEBI:15378"/>
        <dbReference type="ChEBI" id="CHEBI:57856"/>
        <dbReference type="ChEBI" id="CHEBI:59789"/>
        <dbReference type="ChEBI" id="CHEBI:90615"/>
        <dbReference type="ChEBI" id="CHEBI:90616"/>
        <dbReference type="EC" id="2.1.1.72"/>
    </reaction>
</comment>
<dbReference type="EC" id="2.1.1.72" evidence="2"/>
<dbReference type="GO" id="GO:0003677">
    <property type="term" value="F:DNA binding"/>
    <property type="evidence" value="ECO:0007669"/>
    <property type="project" value="InterPro"/>
</dbReference>
<keyword evidence="5" id="KW-0949">S-adenosyl-L-methionine</keyword>
<dbReference type="PRINTS" id="PR00506">
    <property type="entry name" value="D21N6MTFRASE"/>
</dbReference>
<organism evidence="8 9">
    <name type="scientific">Leeia aquatica</name>
    <dbReference type="NCBI Taxonomy" id="2725557"/>
    <lineage>
        <taxon>Bacteria</taxon>
        <taxon>Pseudomonadati</taxon>
        <taxon>Pseudomonadota</taxon>
        <taxon>Betaproteobacteria</taxon>
        <taxon>Neisseriales</taxon>
        <taxon>Leeiaceae</taxon>
        <taxon>Leeia</taxon>
    </lineage>
</organism>
<accession>A0A847S1T6</accession>
<dbReference type="GO" id="GO:0032259">
    <property type="term" value="P:methylation"/>
    <property type="evidence" value="ECO:0007669"/>
    <property type="project" value="UniProtKB-KW"/>
</dbReference>
<dbReference type="RefSeq" id="WP_168875347.1">
    <property type="nucleotide sequence ID" value="NZ_JABAIM010000001.1"/>
</dbReference>
<evidence type="ECO:0000313" key="8">
    <source>
        <dbReference type="EMBL" id="NLR73684.1"/>
    </source>
</evidence>
<evidence type="ECO:0000256" key="6">
    <source>
        <dbReference type="ARBA" id="ARBA00047942"/>
    </source>
</evidence>
<dbReference type="AlphaFoldDB" id="A0A847S1T6"/>
<keyword evidence="3 8" id="KW-0489">Methyltransferase</keyword>
<name>A0A847S1T6_9NEIS</name>
<dbReference type="GO" id="GO:0009007">
    <property type="term" value="F:site-specific DNA-methyltransferase (adenine-specific) activity"/>
    <property type="evidence" value="ECO:0007669"/>
    <property type="project" value="UniProtKB-EC"/>
</dbReference>